<dbReference type="AlphaFoldDB" id="A0A935CCV5"/>
<keyword evidence="6" id="KW-0418">Kinase</keyword>
<dbReference type="GO" id="GO:0005524">
    <property type="term" value="F:ATP binding"/>
    <property type="evidence" value="ECO:0007669"/>
    <property type="project" value="UniProtKB-KW"/>
</dbReference>
<feature type="region of interest" description="Disordered" evidence="9">
    <location>
        <begin position="332"/>
        <end position="354"/>
    </location>
</feature>
<name>A0A935CCV5_9MICO</name>
<dbReference type="PANTHER" id="PTHR24421">
    <property type="entry name" value="NITRATE/NITRITE SENSOR PROTEIN NARX-RELATED"/>
    <property type="match status" value="1"/>
</dbReference>
<evidence type="ECO:0000256" key="6">
    <source>
        <dbReference type="ARBA" id="ARBA00022777"/>
    </source>
</evidence>
<evidence type="ECO:0000313" key="13">
    <source>
        <dbReference type="Proteomes" id="UP000718281"/>
    </source>
</evidence>
<evidence type="ECO:0000256" key="3">
    <source>
        <dbReference type="ARBA" id="ARBA00022553"/>
    </source>
</evidence>
<feature type="transmembrane region" description="Helical" evidence="10">
    <location>
        <begin position="105"/>
        <end position="123"/>
    </location>
</feature>
<keyword evidence="10" id="KW-0812">Transmembrane</keyword>
<dbReference type="InterPro" id="IPR036890">
    <property type="entry name" value="HATPase_C_sf"/>
</dbReference>
<keyword evidence="10" id="KW-0472">Membrane</keyword>
<feature type="transmembrane region" description="Helical" evidence="10">
    <location>
        <begin position="135"/>
        <end position="153"/>
    </location>
</feature>
<dbReference type="InterPro" id="IPR011712">
    <property type="entry name" value="Sig_transdc_His_kin_sub3_dim/P"/>
</dbReference>
<dbReference type="Proteomes" id="UP000718281">
    <property type="component" value="Unassembled WGS sequence"/>
</dbReference>
<accession>A0A935CCV5</accession>
<feature type="transmembrane region" description="Helical" evidence="10">
    <location>
        <begin position="41"/>
        <end position="59"/>
    </location>
</feature>
<dbReference type="GO" id="GO:0046983">
    <property type="term" value="F:protein dimerization activity"/>
    <property type="evidence" value="ECO:0007669"/>
    <property type="project" value="InterPro"/>
</dbReference>
<dbReference type="PANTHER" id="PTHR24421:SF10">
    <property type="entry name" value="NITRATE_NITRITE SENSOR PROTEIN NARQ"/>
    <property type="match status" value="1"/>
</dbReference>
<dbReference type="GO" id="GO:0016020">
    <property type="term" value="C:membrane"/>
    <property type="evidence" value="ECO:0007669"/>
    <property type="project" value="InterPro"/>
</dbReference>
<keyword evidence="10" id="KW-1133">Transmembrane helix</keyword>
<evidence type="ECO:0000256" key="4">
    <source>
        <dbReference type="ARBA" id="ARBA00022679"/>
    </source>
</evidence>
<dbReference type="EC" id="2.7.13.3" evidence="2"/>
<dbReference type="EMBL" id="JADIXZ010000003">
    <property type="protein sequence ID" value="MBK6300243.1"/>
    <property type="molecule type" value="Genomic_DNA"/>
</dbReference>
<gene>
    <name evidence="12" type="ORF">IPF40_04035</name>
</gene>
<sequence>MTEAVADMETLRARAGAVTVAVALDLLVWNGAVGTVAGGSIAWWLPVAAVALIHQSLWWLASRPYAVLTAQCAFALVSTVVPQWQPFSGLLIATYAVSSRSRGRHTLAVLVGLGVALLSHSYGSARLTLDPLRSTVTLLALWGALAIAVWAVGARHRRTVDRAVAAGETLSAQARAGVANERLRIARELHDGVCGAVTAIQLQAAGASALGPTHPEAAGPSLVAIQSSAERTLLELRRVLGDLRRDSVDESGASSIEAPSLDEIPQLVELARAAGLHVTLTQTVDPLTRLDPLAEATVVRVVQEGLTNAVKHGPRGRCQVSVNVGPDGAHVRVDSSHSLSTTGSTGSTGAAQPAGATGMGLVGLAERAALVGGHLSWAAHGDRFTLDLAVPAPAWAGR</sequence>
<evidence type="ECO:0000313" key="12">
    <source>
        <dbReference type="EMBL" id="MBK6300243.1"/>
    </source>
</evidence>
<comment type="caution">
    <text evidence="12">The sequence shown here is derived from an EMBL/GenBank/DDBJ whole genome shotgun (WGS) entry which is preliminary data.</text>
</comment>
<dbReference type="Gene3D" id="3.30.565.10">
    <property type="entry name" value="Histidine kinase-like ATPase, C-terminal domain"/>
    <property type="match status" value="1"/>
</dbReference>
<dbReference type="Gene3D" id="1.20.5.1930">
    <property type="match status" value="1"/>
</dbReference>
<organism evidence="12 13">
    <name type="scientific">Candidatus Phosphoribacter hodrii</name>
    <dbReference type="NCBI Taxonomy" id="2953743"/>
    <lineage>
        <taxon>Bacteria</taxon>
        <taxon>Bacillati</taxon>
        <taxon>Actinomycetota</taxon>
        <taxon>Actinomycetes</taxon>
        <taxon>Micrococcales</taxon>
        <taxon>Dermatophilaceae</taxon>
        <taxon>Candidatus Phosphoribacter</taxon>
    </lineage>
</organism>
<feature type="transmembrane region" description="Helical" evidence="10">
    <location>
        <begin position="12"/>
        <end position="29"/>
    </location>
</feature>
<evidence type="ECO:0000256" key="8">
    <source>
        <dbReference type="ARBA" id="ARBA00023012"/>
    </source>
</evidence>
<keyword evidence="7" id="KW-0067">ATP-binding</keyword>
<dbReference type="SUPFAM" id="SSF55874">
    <property type="entry name" value="ATPase domain of HSP90 chaperone/DNA topoisomerase II/histidine kinase"/>
    <property type="match status" value="1"/>
</dbReference>
<keyword evidence="4" id="KW-0808">Transferase</keyword>
<evidence type="ECO:0000256" key="5">
    <source>
        <dbReference type="ARBA" id="ARBA00022741"/>
    </source>
</evidence>
<evidence type="ECO:0000256" key="2">
    <source>
        <dbReference type="ARBA" id="ARBA00012438"/>
    </source>
</evidence>
<keyword evidence="8" id="KW-0902">Two-component regulatory system</keyword>
<feature type="compositionally biased region" description="Low complexity" evidence="9">
    <location>
        <begin position="336"/>
        <end position="354"/>
    </location>
</feature>
<evidence type="ECO:0000256" key="9">
    <source>
        <dbReference type="SAM" id="MobiDB-lite"/>
    </source>
</evidence>
<comment type="catalytic activity">
    <reaction evidence="1">
        <text>ATP + protein L-histidine = ADP + protein N-phospho-L-histidine.</text>
        <dbReference type="EC" id="2.7.13.3"/>
    </reaction>
</comment>
<dbReference type="InterPro" id="IPR050482">
    <property type="entry name" value="Sensor_HK_TwoCompSys"/>
</dbReference>
<keyword evidence="3" id="KW-0597">Phosphoprotein</keyword>
<evidence type="ECO:0000256" key="7">
    <source>
        <dbReference type="ARBA" id="ARBA00022840"/>
    </source>
</evidence>
<reference evidence="12 13" key="1">
    <citation type="submission" date="2020-10" db="EMBL/GenBank/DDBJ databases">
        <title>Connecting structure to function with the recovery of over 1000 high-quality activated sludge metagenome-assembled genomes encoding full-length rRNA genes using long-read sequencing.</title>
        <authorList>
            <person name="Singleton C.M."/>
            <person name="Petriglieri F."/>
            <person name="Kristensen J.M."/>
            <person name="Kirkegaard R.H."/>
            <person name="Michaelsen T.Y."/>
            <person name="Andersen M.H."/>
            <person name="Karst S.M."/>
            <person name="Dueholm M.S."/>
            <person name="Nielsen P.H."/>
            <person name="Albertsen M."/>
        </authorList>
    </citation>
    <scope>NUCLEOTIDE SEQUENCE [LARGE SCALE GENOMIC DNA]</scope>
    <source>
        <strain evidence="12">AalE_18-Q3-R2-46_BAT3C.188</strain>
    </source>
</reference>
<proteinExistence type="predicted"/>
<evidence type="ECO:0000256" key="1">
    <source>
        <dbReference type="ARBA" id="ARBA00000085"/>
    </source>
</evidence>
<dbReference type="Pfam" id="PF07730">
    <property type="entry name" value="HisKA_3"/>
    <property type="match status" value="1"/>
</dbReference>
<feature type="domain" description="Signal transduction histidine kinase subgroup 3 dimerisation and phosphoacceptor" evidence="11">
    <location>
        <begin position="181"/>
        <end position="246"/>
    </location>
</feature>
<dbReference type="GO" id="GO:0000155">
    <property type="term" value="F:phosphorelay sensor kinase activity"/>
    <property type="evidence" value="ECO:0007669"/>
    <property type="project" value="InterPro"/>
</dbReference>
<protein>
    <recommendedName>
        <fullName evidence="2">histidine kinase</fullName>
        <ecNumber evidence="2">2.7.13.3</ecNumber>
    </recommendedName>
</protein>
<evidence type="ECO:0000256" key="10">
    <source>
        <dbReference type="SAM" id="Phobius"/>
    </source>
</evidence>
<keyword evidence="5" id="KW-0547">Nucleotide-binding</keyword>
<evidence type="ECO:0000259" key="11">
    <source>
        <dbReference type="Pfam" id="PF07730"/>
    </source>
</evidence>